<dbReference type="AlphaFoldDB" id="A0A0A9R7D5"/>
<evidence type="ECO:0000313" key="1">
    <source>
        <dbReference type="EMBL" id="JAD65509.1"/>
    </source>
</evidence>
<dbReference type="EMBL" id="GBRH01232386">
    <property type="protein sequence ID" value="JAD65509.1"/>
    <property type="molecule type" value="Transcribed_RNA"/>
</dbReference>
<protein>
    <submittedName>
        <fullName evidence="1">Uncharacterized protein</fullName>
    </submittedName>
</protein>
<sequence length="115" mass="13426">MTVMVCHKGVLKWTVQMMMLLFHGYLLLISLMLSHWVTALLPRMVSMLITYAQSYRKSMTVIRIRIVHLWQIKLVWRVLMMTSVSKSDSILSAMQVSRGIEMSFLLLKNLKTSSY</sequence>
<proteinExistence type="predicted"/>
<reference evidence="1" key="2">
    <citation type="journal article" date="2015" name="Data Brief">
        <title>Shoot transcriptome of the giant reed, Arundo donax.</title>
        <authorList>
            <person name="Barrero R.A."/>
            <person name="Guerrero F.D."/>
            <person name="Moolhuijzen P."/>
            <person name="Goolsby J.A."/>
            <person name="Tidwell J."/>
            <person name="Bellgard S.E."/>
            <person name="Bellgard M.I."/>
        </authorList>
    </citation>
    <scope>NUCLEOTIDE SEQUENCE</scope>
    <source>
        <tissue evidence="1">Shoot tissue taken approximately 20 cm above the soil surface</tissue>
    </source>
</reference>
<name>A0A0A9R7D5_ARUDO</name>
<organism evidence="1">
    <name type="scientific">Arundo donax</name>
    <name type="common">Giant reed</name>
    <name type="synonym">Donax arundinaceus</name>
    <dbReference type="NCBI Taxonomy" id="35708"/>
    <lineage>
        <taxon>Eukaryota</taxon>
        <taxon>Viridiplantae</taxon>
        <taxon>Streptophyta</taxon>
        <taxon>Embryophyta</taxon>
        <taxon>Tracheophyta</taxon>
        <taxon>Spermatophyta</taxon>
        <taxon>Magnoliopsida</taxon>
        <taxon>Liliopsida</taxon>
        <taxon>Poales</taxon>
        <taxon>Poaceae</taxon>
        <taxon>PACMAD clade</taxon>
        <taxon>Arundinoideae</taxon>
        <taxon>Arundineae</taxon>
        <taxon>Arundo</taxon>
    </lineage>
</organism>
<reference evidence="1" key="1">
    <citation type="submission" date="2014-09" db="EMBL/GenBank/DDBJ databases">
        <authorList>
            <person name="Magalhaes I.L.F."/>
            <person name="Oliveira U."/>
            <person name="Santos F.R."/>
            <person name="Vidigal T.H.D.A."/>
            <person name="Brescovit A.D."/>
            <person name="Santos A.J."/>
        </authorList>
    </citation>
    <scope>NUCLEOTIDE SEQUENCE</scope>
    <source>
        <tissue evidence="1">Shoot tissue taken approximately 20 cm above the soil surface</tissue>
    </source>
</reference>
<accession>A0A0A9R7D5</accession>